<evidence type="ECO:0000256" key="11">
    <source>
        <dbReference type="PIRSR" id="PIRSR601233-2"/>
    </source>
</evidence>
<organism evidence="14 15">
    <name type="scientific">Atribacter laminatus</name>
    <dbReference type="NCBI Taxonomy" id="2847778"/>
    <lineage>
        <taxon>Bacteria</taxon>
        <taxon>Pseudomonadati</taxon>
        <taxon>Atribacterota</taxon>
        <taxon>Atribacteria</taxon>
        <taxon>Atribacterales</taxon>
        <taxon>Atribacteraceae</taxon>
        <taxon>Atribacter</taxon>
    </lineage>
</organism>
<dbReference type="GO" id="GO:0046872">
    <property type="term" value="F:metal ion binding"/>
    <property type="evidence" value="ECO:0007669"/>
    <property type="project" value="UniProtKB-UniRule"/>
</dbReference>
<feature type="binding site" evidence="11">
    <location>
        <begin position="408"/>
        <end position="411"/>
    </location>
    <ligand>
        <name>GMP</name>
        <dbReference type="ChEBI" id="CHEBI:58115"/>
    </ligand>
</feature>
<keyword evidence="6 11" id="KW-0342">GTP-binding</keyword>
<proteinExistence type="inferred from homology"/>
<dbReference type="EC" id="6.5.1.-" evidence="13"/>
<dbReference type="KEGG" id="alam:RT761_01161"/>
<dbReference type="PANTHER" id="PTHR11118:SF1">
    <property type="entry name" value="RNA-SPLICING LIGASE RTCB HOMOLOG"/>
    <property type="match status" value="1"/>
</dbReference>
<feature type="binding site" evidence="11">
    <location>
        <begin position="207"/>
        <end position="211"/>
    </location>
    <ligand>
        <name>GMP</name>
        <dbReference type="ChEBI" id="CHEBI:58115"/>
    </ligand>
</feature>
<evidence type="ECO:0000256" key="12">
    <source>
        <dbReference type="PIRSR" id="PIRSR601233-3"/>
    </source>
</evidence>
<keyword evidence="4 11" id="KW-0547">Nucleotide-binding</keyword>
<feature type="binding site" evidence="11">
    <location>
        <position position="484"/>
    </location>
    <ligand>
        <name>GMP</name>
        <dbReference type="ChEBI" id="CHEBI:58115"/>
    </ligand>
</feature>
<dbReference type="AlphaFoldDB" id="A0A7T1AL73"/>
<evidence type="ECO:0000313" key="15">
    <source>
        <dbReference type="Proteomes" id="UP000594463"/>
    </source>
</evidence>
<dbReference type="Gene3D" id="3.90.1860.10">
    <property type="entry name" value="tRNA-splicing ligase RtcB"/>
    <property type="match status" value="1"/>
</dbReference>
<evidence type="ECO:0000256" key="9">
    <source>
        <dbReference type="ARBA" id="ARBA00049514"/>
    </source>
</evidence>
<keyword evidence="7 12" id="KW-0464">Manganese</keyword>
<dbReference type="GO" id="GO:0006396">
    <property type="term" value="P:RNA processing"/>
    <property type="evidence" value="ECO:0007669"/>
    <property type="project" value="InterPro"/>
</dbReference>
<evidence type="ECO:0000256" key="10">
    <source>
        <dbReference type="PIRSR" id="PIRSR601233-1"/>
    </source>
</evidence>
<evidence type="ECO:0000256" key="6">
    <source>
        <dbReference type="ARBA" id="ARBA00023134"/>
    </source>
</evidence>
<protein>
    <recommendedName>
        <fullName evidence="13">tRNA-splicing ligase RtcB</fullName>
        <ecNumber evidence="13">6.5.1.-</ecNumber>
    </recommendedName>
</protein>
<feature type="binding site" evidence="12">
    <location>
        <position position="333"/>
    </location>
    <ligand>
        <name>Mn(2+)</name>
        <dbReference type="ChEBI" id="CHEBI:29035"/>
        <label>2</label>
    </ligand>
</feature>
<comment type="cofactor">
    <cofactor evidence="12 13">
        <name>Mn(2+)</name>
        <dbReference type="ChEBI" id="CHEBI:29035"/>
    </cofactor>
    <text evidence="12 13">Binds 2 manganese ions per subunit.</text>
</comment>
<dbReference type="PROSITE" id="PS01288">
    <property type="entry name" value="UPF0027"/>
    <property type="match status" value="1"/>
</dbReference>
<evidence type="ECO:0000256" key="2">
    <source>
        <dbReference type="ARBA" id="ARBA00022598"/>
    </source>
</evidence>
<feature type="binding site" evidence="12">
    <location>
        <position position="208"/>
    </location>
    <ligand>
        <name>Mn(2+)</name>
        <dbReference type="ChEBI" id="CHEBI:29035"/>
        <label>1</label>
    </ligand>
</feature>
<name>A0A7T1AL73_ATRLM</name>
<keyword evidence="15" id="KW-1185">Reference proteome</keyword>
<dbReference type="GO" id="GO:0005525">
    <property type="term" value="F:GTP binding"/>
    <property type="evidence" value="ECO:0007669"/>
    <property type="project" value="UniProtKB-KW"/>
</dbReference>
<evidence type="ECO:0000256" key="4">
    <source>
        <dbReference type="ARBA" id="ARBA00022741"/>
    </source>
</evidence>
<evidence type="ECO:0000256" key="3">
    <source>
        <dbReference type="ARBA" id="ARBA00022723"/>
    </source>
</evidence>
<comment type="catalytic activity">
    <reaction evidence="8">
        <text>a 3'-end 3'-phospho-ribonucleotide-RNA + a 5'-end dephospho-ribonucleoside-RNA + GTP = a ribonucleotidyl-ribonucleotide-RNA + GMP + diphosphate</text>
        <dbReference type="Rhea" id="RHEA:68076"/>
        <dbReference type="Rhea" id="RHEA-COMP:10463"/>
        <dbReference type="Rhea" id="RHEA-COMP:13936"/>
        <dbReference type="Rhea" id="RHEA-COMP:17355"/>
        <dbReference type="ChEBI" id="CHEBI:33019"/>
        <dbReference type="ChEBI" id="CHEBI:37565"/>
        <dbReference type="ChEBI" id="CHEBI:58115"/>
        <dbReference type="ChEBI" id="CHEBI:83062"/>
        <dbReference type="ChEBI" id="CHEBI:138284"/>
        <dbReference type="ChEBI" id="CHEBI:173118"/>
        <dbReference type="EC" id="6.5.1.8"/>
    </reaction>
</comment>
<keyword evidence="5" id="KW-0692">RNA repair</keyword>
<dbReference type="Pfam" id="PF01139">
    <property type="entry name" value="RtcB"/>
    <property type="match status" value="1"/>
</dbReference>
<feature type="binding site" evidence="12">
    <location>
        <position position="100"/>
    </location>
    <ligand>
        <name>Mn(2+)</name>
        <dbReference type="ChEBI" id="CHEBI:29035"/>
        <label>1</label>
    </ligand>
</feature>
<dbReference type="RefSeq" id="WP_218113116.1">
    <property type="nucleotide sequence ID" value="NZ_CP065383.1"/>
</dbReference>
<reference evidence="14 15" key="1">
    <citation type="journal article" date="2021" name="Nat. Commun.">
        <title>Isolation of a member of the candidate phylum Atribacteria reveals a unique cell membrane structure.</title>
        <authorList>
            <person name="Taiki K."/>
            <person name="Nobu M.K."/>
            <person name="Kusada H."/>
            <person name="Meng X.-Y."/>
            <person name="Hosoki N."/>
            <person name="Uematsu K."/>
            <person name="Yoshioka H."/>
            <person name="Kamagata Y."/>
            <person name="Tamaki H."/>
        </authorList>
    </citation>
    <scope>NUCLEOTIDE SEQUENCE [LARGE SCALE GENOMIC DNA]</scope>
    <source>
        <strain evidence="14 15">RT761</strain>
    </source>
</reference>
<feature type="binding site" evidence="11">
    <location>
        <begin position="382"/>
        <end position="385"/>
    </location>
    <ligand>
        <name>GMP</name>
        <dbReference type="ChEBI" id="CHEBI:58115"/>
    </ligand>
</feature>
<sequence>MSNIWNGPLKKIDDWRWLIPREYKKGMLTDGLIFANERMIGEIRKDQAPEQVANVACLPGIVGHSLAMPDIHWGYGFPIGGVGATHVDEGVISPGGVGFDINCGVRVIKTTLSSDECIPKKRDLLSTLFHSVPSGVGSEGKIKFTQPELKKILGDGAKAIIQRGFGWDEDKLMIEEQGAMSGADTTAVSEKAFERGKSQLGTLGSGNHFLEIETVKQIFDPQIAKVFGLYPDQILIMIHTGSRGFGHQVCTDHLRVMQNAMRKYNIYLPDRQLACAPFQSIEGQQYFSAMACAANFAWANRQLITHWVRESFEKVFHRSAQDLGMGVLYDVAHNIAKIEQHRVNGKTLKLCVHRKGATRSFGPGQRDLPEKYCSVGQPVLIPGDMGTGSFILCGTARAMEESFGTACHGAGRIMSRSEADKSARGRNIANELEEKGVLVMAESNATLREEIPAAYKDVGEVVDVVEKAGLAHRVVYAQPIAVMKG</sequence>
<comment type="similarity">
    <text evidence="1 13">Belongs to the RtcB family.</text>
</comment>
<dbReference type="GO" id="GO:0003972">
    <property type="term" value="F:RNA ligase (ATP) activity"/>
    <property type="evidence" value="ECO:0007669"/>
    <property type="project" value="TreeGrafter"/>
</dbReference>
<evidence type="ECO:0000256" key="1">
    <source>
        <dbReference type="ARBA" id="ARBA00008071"/>
    </source>
</evidence>
<dbReference type="FunFam" id="3.90.1860.10:FF:000001">
    <property type="entry name" value="tRNA-splicing ligase RtcB homolog"/>
    <property type="match status" value="1"/>
</dbReference>
<accession>A0A7T1AL73</accession>
<comment type="subunit">
    <text evidence="13">Monomer.</text>
</comment>
<dbReference type="GO" id="GO:0042245">
    <property type="term" value="P:RNA repair"/>
    <property type="evidence" value="ECO:0007669"/>
    <property type="project" value="UniProtKB-KW"/>
</dbReference>
<dbReference type="SUPFAM" id="SSF103365">
    <property type="entry name" value="Hypothetical protein PH1602"/>
    <property type="match status" value="1"/>
</dbReference>
<feature type="active site" description="GMP-histidine intermediate" evidence="10">
    <location>
        <position position="408"/>
    </location>
</feature>
<feature type="binding site" evidence="12">
    <location>
        <position position="239"/>
    </location>
    <ligand>
        <name>Mn(2+)</name>
        <dbReference type="ChEBI" id="CHEBI:29035"/>
        <label>2</label>
    </ligand>
</feature>
<keyword evidence="3 12" id="KW-0479">Metal-binding</keyword>
<gene>
    <name evidence="13 14" type="primary">rtcB</name>
    <name evidence="14" type="ORF">RT761_01161</name>
</gene>
<evidence type="ECO:0000256" key="7">
    <source>
        <dbReference type="ARBA" id="ARBA00023211"/>
    </source>
</evidence>
<feature type="binding site" evidence="11">
    <location>
        <begin position="333"/>
        <end position="334"/>
    </location>
    <ligand>
        <name>GMP</name>
        <dbReference type="ChEBI" id="CHEBI:58115"/>
    </ligand>
</feature>
<dbReference type="InterPro" id="IPR001233">
    <property type="entry name" value="RtcB"/>
</dbReference>
<dbReference type="InterPro" id="IPR036025">
    <property type="entry name" value="RtcB-like_sf"/>
</dbReference>
<dbReference type="EMBL" id="CP065383">
    <property type="protein sequence ID" value="QPM67948.1"/>
    <property type="molecule type" value="Genomic_DNA"/>
</dbReference>
<evidence type="ECO:0000256" key="8">
    <source>
        <dbReference type="ARBA" id="ARBA00047746"/>
    </source>
</evidence>
<feature type="binding site" evidence="11">
    <location>
        <position position="389"/>
    </location>
    <ligand>
        <name>GMP</name>
        <dbReference type="ChEBI" id="CHEBI:58115"/>
    </ligand>
</feature>
<comment type="catalytic activity">
    <reaction evidence="9">
        <text>a 3'-end 2',3'-cyclophospho-ribonucleotide-RNA + a 5'-end dephospho-ribonucleoside-RNA + GTP + H2O = a ribonucleotidyl-ribonucleotide-RNA + GMP + diphosphate + H(+)</text>
        <dbReference type="Rhea" id="RHEA:68080"/>
        <dbReference type="Rhea" id="RHEA-COMP:10464"/>
        <dbReference type="Rhea" id="RHEA-COMP:13936"/>
        <dbReference type="Rhea" id="RHEA-COMP:17355"/>
        <dbReference type="ChEBI" id="CHEBI:15377"/>
        <dbReference type="ChEBI" id="CHEBI:15378"/>
        <dbReference type="ChEBI" id="CHEBI:33019"/>
        <dbReference type="ChEBI" id="CHEBI:37565"/>
        <dbReference type="ChEBI" id="CHEBI:58115"/>
        <dbReference type="ChEBI" id="CHEBI:83064"/>
        <dbReference type="ChEBI" id="CHEBI:138284"/>
        <dbReference type="ChEBI" id="CHEBI:173118"/>
        <dbReference type="EC" id="6.5.1.8"/>
    </reaction>
</comment>
<dbReference type="Proteomes" id="UP000594463">
    <property type="component" value="Chromosome"/>
</dbReference>
<evidence type="ECO:0000256" key="5">
    <source>
        <dbReference type="ARBA" id="ARBA00022800"/>
    </source>
</evidence>
<evidence type="ECO:0000256" key="13">
    <source>
        <dbReference type="RuleBase" id="RU371113"/>
    </source>
</evidence>
<keyword evidence="2 13" id="KW-0436">Ligase</keyword>
<dbReference type="PANTHER" id="PTHR11118">
    <property type="entry name" value="RNA-SPLICING LIGASE RTCB HOMOLOG"/>
    <property type="match status" value="1"/>
</dbReference>
<dbReference type="GO" id="GO:0170057">
    <property type="term" value="F:RNA ligase (GTP) activity"/>
    <property type="evidence" value="ECO:0007669"/>
    <property type="project" value="UniProtKB-EC"/>
</dbReference>
<evidence type="ECO:0000313" key="14">
    <source>
        <dbReference type="EMBL" id="QPM67948.1"/>
    </source>
</evidence>